<keyword evidence="6" id="KW-0804">Transcription</keyword>
<evidence type="ECO:0000256" key="8">
    <source>
        <dbReference type="SAM" id="MobiDB-lite"/>
    </source>
</evidence>
<dbReference type="EMBL" id="KV453847">
    <property type="protein sequence ID" value="ODV87712.1"/>
    <property type="molecule type" value="Genomic_DNA"/>
</dbReference>
<evidence type="ECO:0000259" key="10">
    <source>
        <dbReference type="Pfam" id="PF22732"/>
    </source>
</evidence>
<evidence type="ECO:0000256" key="4">
    <source>
        <dbReference type="ARBA" id="ARBA00022853"/>
    </source>
</evidence>
<evidence type="ECO:0000256" key="2">
    <source>
        <dbReference type="ARBA" id="ARBA00009093"/>
    </source>
</evidence>
<dbReference type="InterPro" id="IPR053820">
    <property type="entry name" value="MSL3_chromo-like"/>
</dbReference>
<dbReference type="PIRSF" id="PIRSF038133">
    <property type="entry name" value="HAT_Nua4_EAF3/MRG15"/>
    <property type="match status" value="1"/>
</dbReference>
<feature type="domain" description="MRG" evidence="9">
    <location>
        <begin position="194"/>
        <end position="350"/>
    </location>
</feature>
<name>A0A1E4T7J1_9ASCO</name>
<dbReference type="Gene3D" id="1.10.274.30">
    <property type="entry name" value="MRG domain"/>
    <property type="match status" value="1"/>
</dbReference>
<dbReference type="InterPro" id="IPR038217">
    <property type="entry name" value="MRG_C_sf"/>
</dbReference>
<evidence type="ECO:0000256" key="1">
    <source>
        <dbReference type="ARBA" id="ARBA00004123"/>
    </source>
</evidence>
<dbReference type="GO" id="GO:0035267">
    <property type="term" value="C:NuA4 histone acetyltransferase complex"/>
    <property type="evidence" value="ECO:0007669"/>
    <property type="project" value="TreeGrafter"/>
</dbReference>
<reference evidence="12" key="1">
    <citation type="submission" date="2016-04" db="EMBL/GenBank/DDBJ databases">
        <title>Comparative genomics of biotechnologically important yeasts.</title>
        <authorList>
            <consortium name="DOE Joint Genome Institute"/>
            <person name="Riley R."/>
            <person name="Haridas S."/>
            <person name="Wolfe K.H."/>
            <person name="Lopes M.R."/>
            <person name="Hittinger C.T."/>
            <person name="Goker M."/>
            <person name="Salamov A."/>
            <person name="Wisecaver J."/>
            <person name="Long T.M."/>
            <person name="Aerts A.L."/>
            <person name="Barry K."/>
            <person name="Choi C."/>
            <person name="Clum A."/>
            <person name="Coughlan A.Y."/>
            <person name="Deshpande S."/>
            <person name="Douglass A.P."/>
            <person name="Hanson S.J."/>
            <person name="Klenk H.-P."/>
            <person name="Labutti K."/>
            <person name="Lapidus A."/>
            <person name="Lindquist E."/>
            <person name="Lipzen A."/>
            <person name="Meier-Kolthoff J.P."/>
            <person name="Ohm R.A."/>
            <person name="Otillar R.P."/>
            <person name="Pangilinan J."/>
            <person name="Peng Y."/>
            <person name="Rokas A."/>
            <person name="Rosa C.A."/>
            <person name="Scheuner C."/>
            <person name="Sibirny A.A."/>
            <person name="Slot J.C."/>
            <person name="Stielow J.B."/>
            <person name="Sun H."/>
            <person name="Kurtzman C.P."/>
            <person name="Blackwell M."/>
            <person name="Grigoriev I.V."/>
            <person name="Jeffries T.W."/>
        </authorList>
    </citation>
    <scope>NUCLEOTIDE SEQUENCE [LARGE SCALE GENOMIC DNA]</scope>
    <source>
        <strain evidence="12">NRRL YB-2248</strain>
    </source>
</reference>
<dbReference type="STRING" id="983967.A0A1E4T7J1"/>
<dbReference type="PANTHER" id="PTHR10880:SF15">
    <property type="entry name" value="MSL COMPLEX SUBUNIT 3"/>
    <property type="match status" value="1"/>
</dbReference>
<evidence type="ECO:0000256" key="3">
    <source>
        <dbReference type="ARBA" id="ARBA00018505"/>
    </source>
</evidence>
<dbReference type="GO" id="GO:0006325">
    <property type="term" value="P:chromatin organization"/>
    <property type="evidence" value="ECO:0007669"/>
    <property type="project" value="UniProtKB-KW"/>
</dbReference>
<accession>A0A1E4T7J1</accession>
<keyword evidence="4" id="KW-0156">Chromatin regulator</keyword>
<feature type="compositionally biased region" description="Low complexity" evidence="8">
    <location>
        <begin position="161"/>
        <end position="176"/>
    </location>
</feature>
<dbReference type="GO" id="GO:0006355">
    <property type="term" value="P:regulation of DNA-templated transcription"/>
    <property type="evidence" value="ECO:0007669"/>
    <property type="project" value="InterPro"/>
</dbReference>
<evidence type="ECO:0000313" key="11">
    <source>
        <dbReference type="EMBL" id="ODV87712.1"/>
    </source>
</evidence>
<protein>
    <recommendedName>
        <fullName evidence="3">Chromatin modification-related protein EAF3</fullName>
    </recommendedName>
</protein>
<dbReference type="PROSITE" id="PS51640">
    <property type="entry name" value="MRG"/>
    <property type="match status" value="1"/>
</dbReference>
<keyword evidence="12" id="KW-1185">Reference proteome</keyword>
<dbReference type="Pfam" id="PF22732">
    <property type="entry name" value="MSL3_chromo-like"/>
    <property type="match status" value="1"/>
</dbReference>
<dbReference type="SUPFAM" id="SSF54160">
    <property type="entry name" value="Chromo domain-like"/>
    <property type="match status" value="1"/>
</dbReference>
<dbReference type="GO" id="GO:0032221">
    <property type="term" value="C:Rpd3S complex"/>
    <property type="evidence" value="ECO:0007669"/>
    <property type="project" value="TreeGrafter"/>
</dbReference>
<comment type="subcellular location">
    <subcellularLocation>
        <location evidence="1">Nucleus</location>
    </subcellularLocation>
</comment>
<dbReference type="AlphaFoldDB" id="A0A1E4T7J1"/>
<dbReference type="PANTHER" id="PTHR10880">
    <property type="entry name" value="MORTALITY FACTOR 4-LIKE PROTEIN"/>
    <property type="match status" value="1"/>
</dbReference>
<proteinExistence type="inferred from homology"/>
<evidence type="ECO:0000256" key="7">
    <source>
        <dbReference type="ARBA" id="ARBA00023242"/>
    </source>
</evidence>
<dbReference type="Proteomes" id="UP000094801">
    <property type="component" value="Unassembled WGS sequence"/>
</dbReference>
<evidence type="ECO:0000256" key="5">
    <source>
        <dbReference type="ARBA" id="ARBA00023015"/>
    </source>
</evidence>
<feature type="region of interest" description="Disordered" evidence="8">
    <location>
        <begin position="116"/>
        <end position="201"/>
    </location>
</feature>
<dbReference type="Gene3D" id="2.30.30.140">
    <property type="match status" value="1"/>
</dbReference>
<dbReference type="OrthoDB" id="124855at2759"/>
<dbReference type="InterPro" id="IPR008676">
    <property type="entry name" value="MRG"/>
</dbReference>
<keyword evidence="7" id="KW-0539">Nucleus</keyword>
<evidence type="ECO:0000256" key="6">
    <source>
        <dbReference type="ARBA" id="ARBA00023163"/>
    </source>
</evidence>
<dbReference type="InterPro" id="IPR026541">
    <property type="entry name" value="MRG_dom"/>
</dbReference>
<gene>
    <name evidence="11" type="ORF">CANARDRAFT_193965</name>
</gene>
<dbReference type="Pfam" id="PF05712">
    <property type="entry name" value="MRG"/>
    <property type="match status" value="1"/>
</dbReference>
<dbReference type="InterPro" id="IPR016197">
    <property type="entry name" value="Chromo-like_dom_sf"/>
</dbReference>
<feature type="domain" description="MSL3 chromodomain-like" evidence="10">
    <location>
        <begin position="62"/>
        <end position="103"/>
    </location>
</feature>
<evidence type="ECO:0000313" key="12">
    <source>
        <dbReference type="Proteomes" id="UP000094801"/>
    </source>
</evidence>
<comment type="similarity">
    <text evidence="2">Belongs to the MRG family.</text>
</comment>
<sequence>MTTPKKQHELNSLVLVYQGPLLYEAKVLKTYNPSTKITKMHIKKTNEITSTNTMDTKFPNDLKNEFCYKVHYMGWKDKWDEWVSGDRVLEVNSESKLLMRSLKNEQREKQRLTSLELKKDANSNNNNNNNGVSSPLGNAVGGVNGSSNGAASTSFDDSGVGKSNGTSTTTASTTGKGVKRSGNASGGDVNPKRHQKESGSDIVKIKVPDEVKYMLIDDWEFITKDHRVVKLPCEVNVDLLLARFETYYEKEKEKEKKEIALDNMSELIGNVRLYFNKAIGSILLYRHERIQYKTTLTKYKGIDPSEIYGVQHLLRLLSILPNLVVSSGIDLQSRQLVKVFLEVFYEWIVVENYCKKINVDVDYDNCLPGY</sequence>
<organism evidence="11 12">
    <name type="scientific">[Candida] arabinofermentans NRRL YB-2248</name>
    <dbReference type="NCBI Taxonomy" id="983967"/>
    <lineage>
        <taxon>Eukaryota</taxon>
        <taxon>Fungi</taxon>
        <taxon>Dikarya</taxon>
        <taxon>Ascomycota</taxon>
        <taxon>Saccharomycotina</taxon>
        <taxon>Pichiomycetes</taxon>
        <taxon>Pichiales</taxon>
        <taxon>Pichiaceae</taxon>
        <taxon>Ogataea</taxon>
        <taxon>Ogataea/Candida clade</taxon>
    </lineage>
</organism>
<keyword evidence="5" id="KW-0805">Transcription regulation</keyword>
<evidence type="ECO:0000259" key="9">
    <source>
        <dbReference type="Pfam" id="PF05712"/>
    </source>
</evidence>